<evidence type="ECO:0000256" key="1">
    <source>
        <dbReference type="SAM" id="MobiDB-lite"/>
    </source>
</evidence>
<reference evidence="2 3" key="1">
    <citation type="submission" date="2017-08" db="EMBL/GenBank/DDBJ databases">
        <authorList>
            <person name="de Groot N.N."/>
        </authorList>
    </citation>
    <scope>NUCLEOTIDE SEQUENCE [LARGE SCALE GENOMIC DNA]</scope>
    <source>
        <strain evidence="2 3">JC85</strain>
    </source>
</reference>
<evidence type="ECO:0000313" key="2">
    <source>
        <dbReference type="EMBL" id="SOC34802.1"/>
    </source>
</evidence>
<dbReference type="Proteomes" id="UP000219167">
    <property type="component" value="Unassembled WGS sequence"/>
</dbReference>
<dbReference type="AlphaFoldDB" id="A0A285TZ06"/>
<feature type="region of interest" description="Disordered" evidence="1">
    <location>
        <begin position="38"/>
        <end position="68"/>
    </location>
</feature>
<proteinExistence type="predicted"/>
<gene>
    <name evidence="2" type="ORF">SAMN05892877_10129</name>
</gene>
<keyword evidence="3" id="KW-1185">Reference proteome</keyword>
<protein>
    <submittedName>
        <fullName evidence="2">Uncharacterized protein</fullName>
    </submittedName>
</protein>
<accession>A0A285TZ06</accession>
<organism evidence="2 3">
    <name type="scientific">Rhizobium subbaraonis</name>
    <dbReference type="NCBI Taxonomy" id="908946"/>
    <lineage>
        <taxon>Bacteria</taxon>
        <taxon>Pseudomonadati</taxon>
        <taxon>Pseudomonadota</taxon>
        <taxon>Alphaproteobacteria</taxon>
        <taxon>Hyphomicrobiales</taxon>
        <taxon>Rhizobiaceae</taxon>
        <taxon>Rhizobium/Agrobacterium group</taxon>
        <taxon>Rhizobium</taxon>
    </lineage>
</organism>
<name>A0A285TZ06_9HYPH</name>
<evidence type="ECO:0000313" key="3">
    <source>
        <dbReference type="Proteomes" id="UP000219167"/>
    </source>
</evidence>
<sequence>MFSGGSPPPDGLSVPSLRKELAMVAIFVEGHTLRYGRGEARQSERMASDDVDRAMSPGHGCEINHPGL</sequence>
<feature type="compositionally biased region" description="Basic and acidic residues" evidence="1">
    <location>
        <begin position="38"/>
        <end position="53"/>
    </location>
</feature>
<dbReference type="EMBL" id="OBQD01000001">
    <property type="protein sequence ID" value="SOC34802.1"/>
    <property type="molecule type" value="Genomic_DNA"/>
</dbReference>